<organism evidence="1 2">
    <name type="scientific">Zhenpiania hominis</name>
    <dbReference type="NCBI Taxonomy" id="2763644"/>
    <lineage>
        <taxon>Bacteria</taxon>
        <taxon>Bacillati</taxon>
        <taxon>Bacillota</taxon>
        <taxon>Clostridia</taxon>
        <taxon>Peptostreptococcales</taxon>
        <taxon>Anaerovoracaceae</taxon>
        <taxon>Zhenpiania</taxon>
    </lineage>
</organism>
<dbReference type="Proteomes" id="UP000602647">
    <property type="component" value="Unassembled WGS sequence"/>
</dbReference>
<protein>
    <submittedName>
        <fullName evidence="1">Ribonuclease Z</fullName>
    </submittedName>
</protein>
<sequence length="124" mass="14853">MLFHGRRQSRDRRVREAVLESCGKRPLWMNRYSAKQFADRKGDVRIDEDFLFKAGLGDWCFVEMDSAQAVEKRIETIVLYRWNRVYPADFWFDIPLAEHGWSLIETSDFKGFSHEKITKEIYIK</sequence>
<gene>
    <name evidence="1" type="ORF">H9L42_01960</name>
</gene>
<evidence type="ECO:0000313" key="1">
    <source>
        <dbReference type="EMBL" id="MBC6678592.1"/>
    </source>
</evidence>
<dbReference type="EMBL" id="JACRYT010000001">
    <property type="protein sequence ID" value="MBC6678592.1"/>
    <property type="molecule type" value="Genomic_DNA"/>
</dbReference>
<keyword evidence="2" id="KW-1185">Reference proteome</keyword>
<proteinExistence type="predicted"/>
<dbReference type="AlphaFoldDB" id="A0A923NIA2"/>
<reference evidence="1" key="1">
    <citation type="submission" date="2020-08" db="EMBL/GenBank/DDBJ databases">
        <title>Genome public.</title>
        <authorList>
            <person name="Liu C."/>
            <person name="Sun Q."/>
        </authorList>
    </citation>
    <scope>NUCLEOTIDE SEQUENCE</scope>
    <source>
        <strain evidence="1">BX12</strain>
    </source>
</reference>
<evidence type="ECO:0000313" key="2">
    <source>
        <dbReference type="Proteomes" id="UP000602647"/>
    </source>
</evidence>
<name>A0A923NIA2_9FIRM</name>
<accession>A0A923NIA2</accession>
<comment type="caution">
    <text evidence="1">The sequence shown here is derived from an EMBL/GenBank/DDBJ whole genome shotgun (WGS) entry which is preliminary data.</text>
</comment>